<comment type="subunit">
    <text evidence="2">Homodimer.</text>
</comment>
<dbReference type="SUPFAM" id="SSF64005">
    <property type="entry name" value="Undecaprenyl diphosphate synthase"/>
    <property type="match status" value="1"/>
</dbReference>
<dbReference type="PROSITE" id="PS01066">
    <property type="entry name" value="UPP_SYNTHASE"/>
    <property type="match status" value="1"/>
</dbReference>
<dbReference type="CDD" id="cd00475">
    <property type="entry name" value="Cis_IPPS"/>
    <property type="match status" value="1"/>
</dbReference>
<feature type="binding site" evidence="2">
    <location>
        <begin position="198"/>
        <end position="200"/>
    </location>
    <ligand>
        <name>substrate</name>
    </ligand>
</feature>
<feature type="binding site" evidence="2">
    <location>
        <position position="73"/>
    </location>
    <ligand>
        <name>substrate</name>
    </ligand>
</feature>
<dbReference type="PANTHER" id="PTHR10291">
    <property type="entry name" value="DEHYDRODOLICHYL DIPHOSPHATE SYNTHASE FAMILY MEMBER"/>
    <property type="match status" value="1"/>
</dbReference>
<dbReference type="STRING" id="927083.DB32_008600"/>
<protein>
    <recommendedName>
        <fullName evidence="2">Isoprenyl transferase</fullName>
        <ecNumber evidence="2">2.5.1.-</ecNumber>
    </recommendedName>
</protein>
<dbReference type="PANTHER" id="PTHR10291:SF0">
    <property type="entry name" value="DEHYDRODOLICHYL DIPHOSPHATE SYNTHASE 2"/>
    <property type="match status" value="1"/>
</dbReference>
<dbReference type="InterPro" id="IPR001441">
    <property type="entry name" value="UPP_synth-like"/>
</dbReference>
<reference evidence="3 4" key="1">
    <citation type="submission" date="2015-03" db="EMBL/GenBank/DDBJ databases">
        <title>Genome assembly of Sandaracinus amylolyticus DSM 53668.</title>
        <authorList>
            <person name="Sharma G."/>
            <person name="Subramanian S."/>
        </authorList>
    </citation>
    <scope>NUCLEOTIDE SEQUENCE [LARGE SCALE GENOMIC DNA]</scope>
    <source>
        <strain evidence="3 4">DSM 53668</strain>
    </source>
</reference>
<proteinExistence type="inferred from homology"/>
<dbReference type="RefSeq" id="WP_053238316.1">
    <property type="nucleotide sequence ID" value="NZ_CP011125.1"/>
</dbReference>
<organism evidence="3 4">
    <name type="scientific">Sandaracinus amylolyticus</name>
    <dbReference type="NCBI Taxonomy" id="927083"/>
    <lineage>
        <taxon>Bacteria</taxon>
        <taxon>Pseudomonadati</taxon>
        <taxon>Myxococcota</taxon>
        <taxon>Polyangia</taxon>
        <taxon>Polyangiales</taxon>
        <taxon>Sandaracinaceae</taxon>
        <taxon>Sandaracinus</taxon>
    </lineage>
</organism>
<dbReference type="GO" id="GO:0000287">
    <property type="term" value="F:magnesium ion binding"/>
    <property type="evidence" value="ECO:0007669"/>
    <property type="project" value="UniProtKB-UniRule"/>
</dbReference>
<dbReference type="KEGG" id="samy:DB32_008600"/>
<dbReference type="OrthoDB" id="4191603at2"/>
<evidence type="ECO:0000256" key="2">
    <source>
        <dbReference type="HAMAP-Rule" id="MF_01139"/>
    </source>
</evidence>
<dbReference type="FunFam" id="3.40.1180.10:FF:000001">
    <property type="entry name" value="(2E,6E)-farnesyl-diphosphate-specific ditrans,polycis-undecaprenyl-diphosphate synthase"/>
    <property type="match status" value="1"/>
</dbReference>
<dbReference type="AlphaFoldDB" id="A0A0F6YN28"/>
<feature type="binding site" evidence="2">
    <location>
        <position position="29"/>
    </location>
    <ligand>
        <name>substrate</name>
    </ligand>
</feature>
<feature type="binding site" evidence="2">
    <location>
        <position position="211"/>
    </location>
    <ligand>
        <name>Mg(2+)</name>
        <dbReference type="ChEBI" id="CHEBI:18420"/>
    </ligand>
</feature>
<dbReference type="Gene3D" id="3.40.1180.10">
    <property type="entry name" value="Decaprenyl diphosphate synthase-like"/>
    <property type="match status" value="1"/>
</dbReference>
<evidence type="ECO:0000256" key="1">
    <source>
        <dbReference type="ARBA" id="ARBA00022679"/>
    </source>
</evidence>
<comment type="caution">
    <text evidence="2">Lacks conserved residue(s) required for the propagation of feature annotation.</text>
</comment>
<dbReference type="EC" id="2.5.1.-" evidence="2"/>
<dbReference type="InterPro" id="IPR018520">
    <property type="entry name" value="UPP_synth-like_CS"/>
</dbReference>
<evidence type="ECO:0000313" key="3">
    <source>
        <dbReference type="EMBL" id="AKF11451.1"/>
    </source>
</evidence>
<dbReference type="InterPro" id="IPR036424">
    <property type="entry name" value="UPP_synth-like_sf"/>
</dbReference>
<evidence type="ECO:0000313" key="4">
    <source>
        <dbReference type="Proteomes" id="UP000034883"/>
    </source>
</evidence>
<keyword evidence="4" id="KW-1185">Reference proteome</keyword>
<feature type="active site" evidence="2">
    <location>
        <position position="24"/>
    </location>
</feature>
<keyword evidence="2" id="KW-0479">Metal-binding</keyword>
<accession>A0A0F6YN28</accession>
<dbReference type="GO" id="GO:0016094">
    <property type="term" value="P:polyprenol biosynthetic process"/>
    <property type="evidence" value="ECO:0007669"/>
    <property type="project" value="TreeGrafter"/>
</dbReference>
<feature type="binding site" evidence="2">
    <location>
        <position position="41"/>
    </location>
    <ligand>
        <name>substrate</name>
    </ligand>
</feature>
<feature type="binding site" evidence="2">
    <location>
        <position position="24"/>
    </location>
    <ligand>
        <name>Mg(2+)</name>
        <dbReference type="ChEBI" id="CHEBI:18420"/>
    </ligand>
</feature>
<gene>
    <name evidence="3" type="ORF">DB32_008600</name>
</gene>
<comment type="similarity">
    <text evidence="2">Belongs to the UPP synthase family.</text>
</comment>
<comment type="function">
    <text evidence="2">Catalyzes the condensation of isopentenyl diphosphate (IPP) with allylic pyrophosphates generating different type of terpenoids.</text>
</comment>
<dbReference type="Pfam" id="PF01255">
    <property type="entry name" value="Prenyltransf"/>
    <property type="match status" value="1"/>
</dbReference>
<keyword evidence="1 2" id="KW-0808">Transferase</keyword>
<feature type="binding site" evidence="2">
    <location>
        <position position="75"/>
    </location>
    <ligand>
        <name>substrate</name>
    </ligand>
</feature>
<feature type="active site" description="Proton acceptor" evidence="2">
    <location>
        <position position="72"/>
    </location>
</feature>
<comment type="cofactor">
    <cofactor evidence="2">
        <name>Mg(2+)</name>
        <dbReference type="ChEBI" id="CHEBI:18420"/>
    </cofactor>
    <text evidence="2">Binds 2 magnesium ions per subunit.</text>
</comment>
<feature type="binding site" evidence="2">
    <location>
        <position position="37"/>
    </location>
    <ligand>
        <name>substrate</name>
    </ligand>
</feature>
<sequence>MVAGNVVPLVDLTRLPAHVAIIMDGNGRWAQDRGMPRPIGHREGSESVRRTVRACRRLGVRALTLYAFSEQNWHRPPFEVEALMELLREFLLSEREELIANQIRLRMVGRRDRLPARVREVLDRIEGETADFHEMTLTLALSYGGREEIADAARALAMQAAKGELDPHRIDESLIDAVLPSMEVGAVDLLIRTGGEQRISNFLLWGAAYAELYFSDRLWPDWTEVDLYGAIESFQTRDRRFGRVSSDAQVATMDDLAPDAAPRAHA</sequence>
<name>A0A0F6YN28_9BACT</name>
<keyword evidence="2" id="KW-0460">Magnesium</keyword>
<feature type="binding site" evidence="2">
    <location>
        <begin position="25"/>
        <end position="28"/>
    </location>
    <ligand>
        <name>substrate</name>
    </ligand>
</feature>
<dbReference type="NCBIfam" id="TIGR00055">
    <property type="entry name" value="uppS"/>
    <property type="match status" value="1"/>
</dbReference>
<dbReference type="HAMAP" id="MF_01139">
    <property type="entry name" value="ISPT"/>
    <property type="match status" value="1"/>
</dbReference>
<dbReference type="EMBL" id="CP011125">
    <property type="protein sequence ID" value="AKF11451.1"/>
    <property type="molecule type" value="Genomic_DNA"/>
</dbReference>
<feature type="binding site" evidence="2">
    <location>
        <position position="192"/>
    </location>
    <ligand>
        <name>substrate</name>
    </ligand>
</feature>
<dbReference type="GO" id="GO:0045547">
    <property type="term" value="F:ditrans,polycis-polyprenyl diphosphate synthase [(2E,6E)-farnesyl diphosphate specific] activity"/>
    <property type="evidence" value="ECO:0007669"/>
    <property type="project" value="TreeGrafter"/>
</dbReference>
<dbReference type="Proteomes" id="UP000034883">
    <property type="component" value="Chromosome"/>
</dbReference>